<dbReference type="SUPFAM" id="SSF46785">
    <property type="entry name" value="Winged helix' DNA-binding domain"/>
    <property type="match status" value="1"/>
</dbReference>
<evidence type="ECO:0000256" key="4">
    <source>
        <dbReference type="ARBA" id="ARBA00023163"/>
    </source>
</evidence>
<proteinExistence type="inferred from homology"/>
<comment type="caution">
    <text evidence="6">The sequence shown here is derived from an EMBL/GenBank/DDBJ whole genome shotgun (WGS) entry which is preliminary data.</text>
</comment>
<keyword evidence="2" id="KW-0805">Transcription regulation</keyword>
<sequence length="303" mass="34128">MNILRTLDLNLLKVFDAIYLCGSISAAAQSLHITQPAVSLALKRLREAVGDPLFIRAHRGMKPTHRANELAGPIKEALRVLAEALEQGQGFDPGQSNRVFRMAFGRYGELDLLPRLLRRLHASDCRATLQSVLDQGQTGLELVAAGDIDGCFDFVEPQLAHVNHCEFSQEELVVIARRNHPRVQGAITHEQYFDEYHVVMSFGDERRELLETYMSARGGTRKIMTAVNQYLAAPSVVAQTDALATVPMRMATFPVFRDDLQILDLPFRSPLMPTYLLWHQSRDNDPGWVWLREQILALRTTSP</sequence>
<accession>A0ABT3T453</accession>
<dbReference type="PANTHER" id="PTHR30118">
    <property type="entry name" value="HTH-TYPE TRANSCRIPTIONAL REGULATOR LEUO-RELATED"/>
    <property type="match status" value="1"/>
</dbReference>
<dbReference type="PANTHER" id="PTHR30118:SF15">
    <property type="entry name" value="TRANSCRIPTIONAL REGULATORY PROTEIN"/>
    <property type="match status" value="1"/>
</dbReference>
<evidence type="ECO:0000256" key="3">
    <source>
        <dbReference type="ARBA" id="ARBA00023125"/>
    </source>
</evidence>
<dbReference type="SUPFAM" id="SSF53850">
    <property type="entry name" value="Periplasmic binding protein-like II"/>
    <property type="match status" value="1"/>
</dbReference>
<comment type="similarity">
    <text evidence="1">Belongs to the LysR transcriptional regulatory family.</text>
</comment>
<evidence type="ECO:0000256" key="2">
    <source>
        <dbReference type="ARBA" id="ARBA00023015"/>
    </source>
</evidence>
<keyword evidence="7" id="KW-1185">Reference proteome</keyword>
<evidence type="ECO:0000313" key="6">
    <source>
        <dbReference type="EMBL" id="MCX2977066.1"/>
    </source>
</evidence>
<dbReference type="Proteomes" id="UP001143304">
    <property type="component" value="Unassembled WGS sequence"/>
</dbReference>
<dbReference type="InterPro" id="IPR037402">
    <property type="entry name" value="YidZ_PBP2"/>
</dbReference>
<reference evidence="6" key="1">
    <citation type="submission" date="2019-02" db="EMBL/GenBank/DDBJ databases">
        <authorList>
            <person name="Li S.-H."/>
        </authorList>
    </citation>
    <scope>NUCLEOTIDE SEQUENCE</scope>
    <source>
        <strain evidence="6">IMCC11814</strain>
    </source>
</reference>
<evidence type="ECO:0000313" key="7">
    <source>
        <dbReference type="Proteomes" id="UP001143304"/>
    </source>
</evidence>
<dbReference type="InterPro" id="IPR005119">
    <property type="entry name" value="LysR_subst-bd"/>
</dbReference>
<organism evidence="6 7">
    <name type="scientific">Candidatus Marimicrobium litorale</name>
    <dbReference type="NCBI Taxonomy" id="2518991"/>
    <lineage>
        <taxon>Bacteria</taxon>
        <taxon>Pseudomonadati</taxon>
        <taxon>Pseudomonadota</taxon>
        <taxon>Gammaproteobacteria</taxon>
        <taxon>Cellvibrionales</taxon>
        <taxon>Halieaceae</taxon>
        <taxon>Marimicrobium</taxon>
    </lineage>
</organism>
<dbReference type="EMBL" id="SHNO01000001">
    <property type="protein sequence ID" value="MCX2977066.1"/>
    <property type="molecule type" value="Genomic_DNA"/>
</dbReference>
<dbReference type="InterPro" id="IPR000847">
    <property type="entry name" value="LysR_HTH_N"/>
</dbReference>
<dbReference type="InterPro" id="IPR050389">
    <property type="entry name" value="LysR-type_TF"/>
</dbReference>
<dbReference type="PRINTS" id="PR00039">
    <property type="entry name" value="HTHLYSR"/>
</dbReference>
<dbReference type="Pfam" id="PF03466">
    <property type="entry name" value="LysR_substrate"/>
    <property type="match status" value="1"/>
</dbReference>
<dbReference type="Pfam" id="PF00126">
    <property type="entry name" value="HTH_1"/>
    <property type="match status" value="1"/>
</dbReference>
<name>A0ABT3T453_9GAMM</name>
<dbReference type="Gene3D" id="1.10.10.10">
    <property type="entry name" value="Winged helix-like DNA-binding domain superfamily/Winged helix DNA-binding domain"/>
    <property type="match status" value="1"/>
</dbReference>
<evidence type="ECO:0000256" key="1">
    <source>
        <dbReference type="ARBA" id="ARBA00009437"/>
    </source>
</evidence>
<dbReference type="PROSITE" id="PS50931">
    <property type="entry name" value="HTH_LYSR"/>
    <property type="match status" value="1"/>
</dbReference>
<dbReference type="CDD" id="cd08417">
    <property type="entry name" value="PBP2_Nitroaromatics_like"/>
    <property type="match status" value="1"/>
</dbReference>
<evidence type="ECO:0000259" key="5">
    <source>
        <dbReference type="PROSITE" id="PS50931"/>
    </source>
</evidence>
<dbReference type="InterPro" id="IPR036390">
    <property type="entry name" value="WH_DNA-bd_sf"/>
</dbReference>
<keyword evidence="4" id="KW-0804">Transcription</keyword>
<feature type="domain" description="HTH lysR-type" evidence="5">
    <location>
        <begin position="7"/>
        <end position="64"/>
    </location>
</feature>
<protein>
    <submittedName>
        <fullName evidence="6">LysR family transcriptional regulator</fullName>
    </submittedName>
</protein>
<dbReference type="RefSeq" id="WP_279248794.1">
    <property type="nucleotide sequence ID" value="NZ_SHNO01000001.1"/>
</dbReference>
<dbReference type="InterPro" id="IPR036388">
    <property type="entry name" value="WH-like_DNA-bd_sf"/>
</dbReference>
<keyword evidence="3" id="KW-0238">DNA-binding</keyword>
<gene>
    <name evidence="6" type="ORF">EYC82_06830</name>
</gene>
<dbReference type="Gene3D" id="3.40.190.10">
    <property type="entry name" value="Periplasmic binding protein-like II"/>
    <property type="match status" value="2"/>
</dbReference>